<dbReference type="PANTHER" id="PTHR30258">
    <property type="entry name" value="TYPE II SECRETION SYSTEM PROTEIN GSPE-RELATED"/>
    <property type="match status" value="1"/>
</dbReference>
<dbReference type="Gene3D" id="3.40.50.300">
    <property type="entry name" value="P-loop containing nucleotide triphosphate hydrolases"/>
    <property type="match status" value="1"/>
</dbReference>
<keyword evidence="2" id="KW-0547">Nucleotide-binding</keyword>
<name>A0A7C9THY9_9BURK</name>
<dbReference type="Gene3D" id="3.30.300.160">
    <property type="entry name" value="Type II secretion system, protein E, N-terminal domain"/>
    <property type="match status" value="1"/>
</dbReference>
<dbReference type="InterPro" id="IPR007831">
    <property type="entry name" value="T2SS_GspE_N"/>
</dbReference>
<comment type="similarity">
    <text evidence="1">Belongs to the GSP E family.</text>
</comment>
<dbReference type="Pfam" id="PF00437">
    <property type="entry name" value="T2SSE"/>
    <property type="match status" value="1"/>
</dbReference>
<accession>A0A7C9THY9</accession>
<dbReference type="FunFam" id="3.30.450.90:FF:000001">
    <property type="entry name" value="Type II secretion system ATPase GspE"/>
    <property type="match status" value="1"/>
</dbReference>
<dbReference type="EMBL" id="JAAGOH010000001">
    <property type="protein sequence ID" value="NDY89863.1"/>
    <property type="molecule type" value="Genomic_DNA"/>
</dbReference>
<reference evidence="5 6" key="1">
    <citation type="submission" date="2020-02" db="EMBL/GenBank/DDBJ databases">
        <title>Ideonella bacterium strain TBM-1.</title>
        <authorList>
            <person name="Chen W.-M."/>
        </authorList>
    </citation>
    <scope>NUCLEOTIDE SEQUENCE [LARGE SCALE GENOMIC DNA]</scope>
    <source>
        <strain evidence="5 6">TBM-1</strain>
    </source>
</reference>
<dbReference type="CDD" id="cd01129">
    <property type="entry name" value="PulE-GspE-like"/>
    <property type="match status" value="1"/>
</dbReference>
<dbReference type="PANTHER" id="PTHR30258:SF29">
    <property type="entry name" value="MSHA PILUS ASSEMBLY ATPASE MSHE"/>
    <property type="match status" value="1"/>
</dbReference>
<keyword evidence="6" id="KW-1185">Reference proteome</keyword>
<dbReference type="AlphaFoldDB" id="A0A7C9THY9"/>
<evidence type="ECO:0000256" key="3">
    <source>
        <dbReference type="ARBA" id="ARBA00022840"/>
    </source>
</evidence>
<dbReference type="InterPro" id="IPR037257">
    <property type="entry name" value="T2SS_E_N_sf"/>
</dbReference>
<proteinExistence type="inferred from homology"/>
<sequence length="579" mass="63533">MPTAPVPNAATDAATGRPPRLRLGDVLVQQKLISEQQLQQALEEGRQSGKRLGRLLIERGQVTEDAVVQALATQLRIPFVNLRTFPLRSETVRLLAESPARRHRAVVLEDKGDHLTVAMADPLDLFAYDELTRLLRRPLQMVVVAESQLPAVLDRHYRRNEEITGLAKALEKDVGDALDFGTLQASLGQEAAPVVRLLQSLFEDAVQVGASDVHLEPQERELLIRNRVDGVLQTQAQADKRIAAALTQRLKLMASLDISEKRLPQDGRFSLRLKERTLDVRLSTLPCQYGESVVMRLLGQDQSVRRLGSIGMPAAMLERFDAIIHRASGMVLVTGPTGSGKTTTLYAALAEIDADTHKVITVEDPVEYRLPGLTQVQVNDKIELSFARVLRACLRQDPDVMLVGEMRDPETAEIGLRAAMTGHMVFSTLHTKSAISTPFRLLDMGVPGFMVATSLQAVIAQRLVRTVCAHCAEPQPLSPQQRAWLQGVAGERAHALRPLRGRGCTACNSTGYHGRQGVYEMLEMDAELAQAATQADPTRFLAAARARMAGRTMTDHALELLGAGRTSVDQAMRVATDLD</sequence>
<dbReference type="Gene3D" id="3.30.450.90">
    <property type="match status" value="1"/>
</dbReference>
<dbReference type="InterPro" id="IPR003593">
    <property type="entry name" value="AAA+_ATPase"/>
</dbReference>
<evidence type="ECO:0000259" key="4">
    <source>
        <dbReference type="PROSITE" id="PS00662"/>
    </source>
</evidence>
<organism evidence="5 6">
    <name type="scientific">Ideonella livida</name>
    <dbReference type="NCBI Taxonomy" id="2707176"/>
    <lineage>
        <taxon>Bacteria</taxon>
        <taxon>Pseudomonadati</taxon>
        <taxon>Pseudomonadota</taxon>
        <taxon>Betaproteobacteria</taxon>
        <taxon>Burkholderiales</taxon>
        <taxon>Sphaerotilaceae</taxon>
        <taxon>Ideonella</taxon>
    </lineage>
</organism>
<evidence type="ECO:0000313" key="6">
    <source>
        <dbReference type="Proteomes" id="UP000484255"/>
    </source>
</evidence>
<dbReference type="GO" id="GO:0005524">
    <property type="term" value="F:ATP binding"/>
    <property type="evidence" value="ECO:0007669"/>
    <property type="project" value="UniProtKB-KW"/>
</dbReference>
<dbReference type="SUPFAM" id="SSF160246">
    <property type="entry name" value="EspE N-terminal domain-like"/>
    <property type="match status" value="1"/>
</dbReference>
<evidence type="ECO:0000256" key="2">
    <source>
        <dbReference type="ARBA" id="ARBA00022741"/>
    </source>
</evidence>
<gene>
    <name evidence="5" type="ORF">G3A44_01495</name>
</gene>
<dbReference type="GO" id="GO:0005886">
    <property type="term" value="C:plasma membrane"/>
    <property type="evidence" value="ECO:0007669"/>
    <property type="project" value="TreeGrafter"/>
</dbReference>
<dbReference type="Proteomes" id="UP000484255">
    <property type="component" value="Unassembled WGS sequence"/>
</dbReference>
<evidence type="ECO:0000256" key="1">
    <source>
        <dbReference type="ARBA" id="ARBA00006611"/>
    </source>
</evidence>
<dbReference type="PROSITE" id="PS00662">
    <property type="entry name" value="T2SP_E"/>
    <property type="match status" value="1"/>
</dbReference>
<dbReference type="InterPro" id="IPR027417">
    <property type="entry name" value="P-loop_NTPase"/>
</dbReference>
<dbReference type="InterPro" id="IPR001482">
    <property type="entry name" value="T2SS/T4SS_dom"/>
</dbReference>
<dbReference type="SMART" id="SM00382">
    <property type="entry name" value="AAA"/>
    <property type="match status" value="1"/>
</dbReference>
<feature type="domain" description="Bacterial type II secretion system protein E" evidence="4">
    <location>
        <begin position="394"/>
        <end position="408"/>
    </location>
</feature>
<evidence type="ECO:0000313" key="5">
    <source>
        <dbReference type="EMBL" id="NDY89863.1"/>
    </source>
</evidence>
<comment type="caution">
    <text evidence="5">The sequence shown here is derived from an EMBL/GenBank/DDBJ whole genome shotgun (WGS) entry which is preliminary data.</text>
</comment>
<dbReference type="GO" id="GO:0016887">
    <property type="term" value="F:ATP hydrolysis activity"/>
    <property type="evidence" value="ECO:0007669"/>
    <property type="project" value="TreeGrafter"/>
</dbReference>
<keyword evidence="3" id="KW-0067">ATP-binding</keyword>
<protein>
    <submittedName>
        <fullName evidence="5">Type II/IV secretion system protein</fullName>
    </submittedName>
</protein>
<dbReference type="RefSeq" id="WP_163455708.1">
    <property type="nucleotide sequence ID" value="NZ_JAAGOH010000001.1"/>
</dbReference>
<dbReference type="SUPFAM" id="SSF52540">
    <property type="entry name" value="P-loop containing nucleoside triphosphate hydrolases"/>
    <property type="match status" value="1"/>
</dbReference>
<dbReference type="Pfam" id="PF05157">
    <property type="entry name" value="MshEN"/>
    <property type="match status" value="1"/>
</dbReference>